<dbReference type="GO" id="GO:0046872">
    <property type="term" value="F:metal ion binding"/>
    <property type="evidence" value="ECO:0007669"/>
    <property type="project" value="UniProtKB-KW"/>
</dbReference>
<keyword evidence="5" id="KW-0411">Iron-sulfur</keyword>
<evidence type="ECO:0000256" key="4">
    <source>
        <dbReference type="ARBA" id="ARBA00023004"/>
    </source>
</evidence>
<dbReference type="InterPro" id="IPR001041">
    <property type="entry name" value="2Fe-2S_ferredoxin-type"/>
</dbReference>
<feature type="domain" description="2Fe-2S ferredoxin-type" evidence="8">
    <location>
        <begin position="1"/>
        <end position="93"/>
    </location>
</feature>
<dbReference type="GO" id="GO:0051537">
    <property type="term" value="F:2 iron, 2 sulfur cluster binding"/>
    <property type="evidence" value="ECO:0007669"/>
    <property type="project" value="UniProtKB-KW"/>
</dbReference>
<proteinExistence type="inferred from homology"/>
<dbReference type="InterPro" id="IPR012675">
    <property type="entry name" value="Beta-grasp_dom_sf"/>
</dbReference>
<reference evidence="10" key="2">
    <citation type="submission" date="2011-01" db="EMBL/GenBank/DDBJ databases">
        <title>The complete genome of Deinococcus maricopensis DSM 21211.</title>
        <authorList>
            <consortium name="US DOE Joint Genome Institute (JGI-PGF)"/>
            <person name="Lucas S."/>
            <person name="Copeland A."/>
            <person name="Lapidus A."/>
            <person name="Goodwin L."/>
            <person name="Pitluck S."/>
            <person name="Kyrpides N."/>
            <person name="Mavromatis K."/>
            <person name="Pagani I."/>
            <person name="Ivanova N."/>
            <person name="Ovchinnikova G."/>
            <person name="Zeytun A."/>
            <person name="Detter J.C."/>
            <person name="Han C."/>
            <person name="Land M."/>
            <person name="Hauser L."/>
            <person name="Markowitz V."/>
            <person name="Cheng J.-F."/>
            <person name="Hugenholtz P."/>
            <person name="Woyke T."/>
            <person name="Wu D."/>
            <person name="Pukall R."/>
            <person name="Gehrich-Schroeter G."/>
            <person name="Brambilla E."/>
            <person name="Klenk H.-P."/>
            <person name="Eisen J.A."/>
        </authorList>
    </citation>
    <scope>NUCLEOTIDE SEQUENCE [LARGE SCALE GENOMIC DNA]</scope>
    <source>
        <strain evidence="10">DSM 21211 / LMG 22137 / NRRL B-23946 / LB-34</strain>
    </source>
</reference>
<evidence type="ECO:0000256" key="6">
    <source>
        <dbReference type="ARBA" id="ARBA00034078"/>
    </source>
</evidence>
<keyword evidence="2" id="KW-0001">2Fe-2S</keyword>
<accession>E8U4J5</accession>
<dbReference type="HOGENOM" id="CLU_082632_5_2_0"/>
<name>E8U4J5_DEIML</name>
<dbReference type="GO" id="GO:0009055">
    <property type="term" value="F:electron transfer activity"/>
    <property type="evidence" value="ECO:0007669"/>
    <property type="project" value="TreeGrafter"/>
</dbReference>
<evidence type="ECO:0000256" key="5">
    <source>
        <dbReference type="ARBA" id="ARBA00023014"/>
    </source>
</evidence>
<protein>
    <submittedName>
        <fullName evidence="9">Ferredoxin</fullName>
    </submittedName>
</protein>
<dbReference type="KEGG" id="dmr:Deima_3233"/>
<dbReference type="SUPFAM" id="SSF54292">
    <property type="entry name" value="2Fe-2S ferredoxin-like"/>
    <property type="match status" value="1"/>
</dbReference>
<feature type="region of interest" description="Disordered" evidence="7">
    <location>
        <begin position="97"/>
        <end position="120"/>
    </location>
</feature>
<organism evidence="9 10">
    <name type="scientific">Deinococcus maricopensis (strain DSM 21211 / LMG 22137 / NRRL B-23946 / LB-34)</name>
    <dbReference type="NCBI Taxonomy" id="709986"/>
    <lineage>
        <taxon>Bacteria</taxon>
        <taxon>Thermotogati</taxon>
        <taxon>Deinococcota</taxon>
        <taxon>Deinococci</taxon>
        <taxon>Deinococcales</taxon>
        <taxon>Deinococcaceae</taxon>
        <taxon>Deinococcus</taxon>
    </lineage>
</organism>
<evidence type="ECO:0000256" key="7">
    <source>
        <dbReference type="SAM" id="MobiDB-lite"/>
    </source>
</evidence>
<evidence type="ECO:0000256" key="3">
    <source>
        <dbReference type="ARBA" id="ARBA00022723"/>
    </source>
</evidence>
<dbReference type="Gene3D" id="3.10.20.30">
    <property type="match status" value="1"/>
</dbReference>
<dbReference type="Proteomes" id="UP000008635">
    <property type="component" value="Chromosome"/>
</dbReference>
<evidence type="ECO:0000259" key="8">
    <source>
        <dbReference type="PROSITE" id="PS51085"/>
    </source>
</evidence>
<dbReference type="STRING" id="709986.Deima_3233"/>
<evidence type="ECO:0000313" key="9">
    <source>
        <dbReference type="EMBL" id="ADV68860.1"/>
    </source>
</evidence>
<keyword evidence="4" id="KW-0408">Iron</keyword>
<evidence type="ECO:0000313" key="10">
    <source>
        <dbReference type="Proteomes" id="UP000008635"/>
    </source>
</evidence>
<dbReference type="InterPro" id="IPR001055">
    <property type="entry name" value="Adrenodoxin-like"/>
</dbReference>
<keyword evidence="3" id="KW-0479">Metal-binding</keyword>
<comment type="similarity">
    <text evidence="1">Belongs to the adrenodoxin/putidaredoxin family.</text>
</comment>
<sequence length="120" mass="12746">MATITIEGFGTVEAHADERLVLALERAGTGVLHRCGGVARCTTCRVEFLRGEPTPMTAAERDKLDEKGLLGSARLSCQIPCTGDMTVRVVQTEASTGLEAGKAPAPQIEPEPVWVERPSA</sequence>
<dbReference type="GO" id="GO:0140647">
    <property type="term" value="P:P450-containing electron transport chain"/>
    <property type="evidence" value="ECO:0007669"/>
    <property type="project" value="InterPro"/>
</dbReference>
<dbReference type="eggNOG" id="COG0633">
    <property type="taxonomic scope" value="Bacteria"/>
</dbReference>
<dbReference type="OrthoDB" id="9810588at2"/>
<dbReference type="AlphaFoldDB" id="E8U4J5"/>
<keyword evidence="10" id="KW-1185">Reference proteome</keyword>
<dbReference type="InterPro" id="IPR036010">
    <property type="entry name" value="2Fe-2S_ferredoxin-like_sf"/>
</dbReference>
<evidence type="ECO:0000256" key="1">
    <source>
        <dbReference type="ARBA" id="ARBA00010914"/>
    </source>
</evidence>
<reference evidence="9 10" key="1">
    <citation type="journal article" date="2011" name="Stand. Genomic Sci.">
        <title>Complete genome sequence of Deinococcus maricopensis type strain (LB-34).</title>
        <authorList>
            <person name="Pukall R."/>
            <person name="Zeytun A."/>
            <person name="Lucas S."/>
            <person name="Lapidus A."/>
            <person name="Hammon N."/>
            <person name="Deshpande S."/>
            <person name="Nolan M."/>
            <person name="Cheng J.F."/>
            <person name="Pitluck S."/>
            <person name="Liolios K."/>
            <person name="Pagani I."/>
            <person name="Mikhailova N."/>
            <person name="Ivanova N."/>
            <person name="Mavromatis K."/>
            <person name="Pati A."/>
            <person name="Tapia R."/>
            <person name="Han C."/>
            <person name="Goodwin L."/>
            <person name="Chen A."/>
            <person name="Palaniappan K."/>
            <person name="Land M."/>
            <person name="Hauser L."/>
            <person name="Chang Y.J."/>
            <person name="Jeffries C.D."/>
            <person name="Brambilla E.M."/>
            <person name="Rohde M."/>
            <person name="Goker M."/>
            <person name="Detter J.C."/>
            <person name="Woyke T."/>
            <person name="Bristow J."/>
            <person name="Eisen J.A."/>
            <person name="Markowitz V."/>
            <person name="Hugenholtz P."/>
            <person name="Kyrpides N.C."/>
            <person name="Klenk H.P."/>
        </authorList>
    </citation>
    <scope>NUCLEOTIDE SEQUENCE [LARGE SCALE GENOMIC DNA]</scope>
    <source>
        <strain evidence="10">DSM 21211 / LMG 22137 / NRRL B-23946 / LB-34</strain>
    </source>
</reference>
<evidence type="ECO:0000256" key="2">
    <source>
        <dbReference type="ARBA" id="ARBA00022714"/>
    </source>
</evidence>
<dbReference type="RefSeq" id="WP_013558363.1">
    <property type="nucleotide sequence ID" value="NC_014958.1"/>
</dbReference>
<dbReference type="EMBL" id="CP002454">
    <property type="protein sequence ID" value="ADV68860.1"/>
    <property type="molecule type" value="Genomic_DNA"/>
</dbReference>
<dbReference type="CDD" id="cd00207">
    <property type="entry name" value="fer2"/>
    <property type="match status" value="1"/>
</dbReference>
<gene>
    <name evidence="9" type="ordered locus">Deima_3233</name>
</gene>
<dbReference type="Pfam" id="PF00111">
    <property type="entry name" value="Fer2"/>
    <property type="match status" value="1"/>
</dbReference>
<dbReference type="PANTHER" id="PTHR23426">
    <property type="entry name" value="FERREDOXIN/ADRENODOXIN"/>
    <property type="match status" value="1"/>
</dbReference>
<dbReference type="PANTHER" id="PTHR23426:SF65">
    <property type="entry name" value="FERREDOXIN-2, MITOCHONDRIAL"/>
    <property type="match status" value="1"/>
</dbReference>
<comment type="cofactor">
    <cofactor evidence="6">
        <name>[2Fe-2S] cluster</name>
        <dbReference type="ChEBI" id="CHEBI:190135"/>
    </cofactor>
</comment>
<dbReference type="PROSITE" id="PS51085">
    <property type="entry name" value="2FE2S_FER_2"/>
    <property type="match status" value="1"/>
</dbReference>